<protein>
    <recommendedName>
        <fullName evidence="2">Cyclin N-terminal domain-containing protein</fullName>
    </recommendedName>
</protein>
<evidence type="ECO:0000313" key="4">
    <source>
        <dbReference type="Proteomes" id="UP000319731"/>
    </source>
</evidence>
<dbReference type="GO" id="GO:0005634">
    <property type="term" value="C:nucleus"/>
    <property type="evidence" value="ECO:0007669"/>
    <property type="project" value="TreeGrafter"/>
</dbReference>
<dbReference type="RefSeq" id="XP_031026959.1">
    <property type="nucleotide sequence ID" value="XM_031167069.1"/>
</dbReference>
<dbReference type="GO" id="GO:0000307">
    <property type="term" value="C:cyclin-dependent protein kinase holoenzyme complex"/>
    <property type="evidence" value="ECO:0007669"/>
    <property type="project" value="TreeGrafter"/>
</dbReference>
<comment type="caution">
    <text evidence="3">The sequence shown here is derived from an EMBL/GenBank/DDBJ whole genome shotgun (WGS) entry which is preliminary data.</text>
</comment>
<gene>
    <name evidence="3" type="ORF">SmJEL517_g01141</name>
</gene>
<evidence type="ECO:0000259" key="2">
    <source>
        <dbReference type="Pfam" id="PF00134"/>
    </source>
</evidence>
<accession>A0A507CGI9</accession>
<dbReference type="InterPro" id="IPR036915">
    <property type="entry name" value="Cyclin-like_sf"/>
</dbReference>
<dbReference type="PANTHER" id="PTHR15615:SF10">
    <property type="entry name" value="PHO85 CYCLIN-2-RELATED"/>
    <property type="match status" value="1"/>
</dbReference>
<dbReference type="GO" id="GO:0016538">
    <property type="term" value="F:cyclin-dependent protein serine/threonine kinase regulator activity"/>
    <property type="evidence" value="ECO:0007669"/>
    <property type="project" value="TreeGrafter"/>
</dbReference>
<reference evidence="3 4" key="1">
    <citation type="journal article" date="2019" name="Sci. Rep.">
        <title>Comparative genomics of chytrid fungi reveal insights into the obligate biotrophic and pathogenic lifestyle of Synchytrium endobioticum.</title>
        <authorList>
            <person name="van de Vossenberg B.T.L.H."/>
            <person name="Warris S."/>
            <person name="Nguyen H.D.T."/>
            <person name="van Gent-Pelzer M.P.E."/>
            <person name="Joly D.L."/>
            <person name="van de Geest H.C."/>
            <person name="Bonants P.J.M."/>
            <person name="Smith D.S."/>
            <person name="Levesque C.A."/>
            <person name="van der Lee T.A.J."/>
        </authorList>
    </citation>
    <scope>NUCLEOTIDE SEQUENCE [LARGE SCALE GENOMIC DNA]</scope>
    <source>
        <strain evidence="3 4">JEL517</strain>
    </source>
</reference>
<dbReference type="STRING" id="1806994.A0A507CGI9"/>
<organism evidence="3 4">
    <name type="scientific">Synchytrium microbalum</name>
    <dbReference type="NCBI Taxonomy" id="1806994"/>
    <lineage>
        <taxon>Eukaryota</taxon>
        <taxon>Fungi</taxon>
        <taxon>Fungi incertae sedis</taxon>
        <taxon>Chytridiomycota</taxon>
        <taxon>Chytridiomycota incertae sedis</taxon>
        <taxon>Chytridiomycetes</taxon>
        <taxon>Synchytriales</taxon>
        <taxon>Synchytriaceae</taxon>
        <taxon>Synchytrium</taxon>
    </lineage>
</organism>
<feature type="region of interest" description="Disordered" evidence="1">
    <location>
        <begin position="246"/>
        <end position="266"/>
    </location>
</feature>
<dbReference type="GO" id="GO:0019901">
    <property type="term" value="F:protein kinase binding"/>
    <property type="evidence" value="ECO:0007669"/>
    <property type="project" value="InterPro"/>
</dbReference>
<dbReference type="EMBL" id="QEAO01000004">
    <property type="protein sequence ID" value="TPX36745.1"/>
    <property type="molecule type" value="Genomic_DNA"/>
</dbReference>
<feature type="compositionally biased region" description="Low complexity" evidence="1">
    <location>
        <begin position="254"/>
        <end position="266"/>
    </location>
</feature>
<dbReference type="OrthoDB" id="10250320at2759"/>
<dbReference type="Pfam" id="PF00134">
    <property type="entry name" value="Cyclin_N"/>
    <property type="match status" value="1"/>
</dbReference>
<keyword evidence="4" id="KW-1185">Reference proteome</keyword>
<dbReference type="Proteomes" id="UP000319731">
    <property type="component" value="Unassembled WGS sequence"/>
</dbReference>
<dbReference type="Gene3D" id="1.10.472.10">
    <property type="entry name" value="Cyclin-like"/>
    <property type="match status" value="1"/>
</dbReference>
<dbReference type="AlphaFoldDB" id="A0A507CGI9"/>
<proteinExistence type="predicted"/>
<dbReference type="InterPro" id="IPR013922">
    <property type="entry name" value="Cyclin_PHO80-like"/>
</dbReference>
<evidence type="ECO:0000313" key="3">
    <source>
        <dbReference type="EMBL" id="TPX36745.1"/>
    </source>
</evidence>
<feature type="region of interest" description="Disordered" evidence="1">
    <location>
        <begin position="190"/>
        <end position="209"/>
    </location>
</feature>
<feature type="domain" description="Cyclin N-terminal" evidence="2">
    <location>
        <begin position="41"/>
        <end position="149"/>
    </location>
</feature>
<evidence type="ECO:0000256" key="1">
    <source>
        <dbReference type="SAM" id="MobiDB-lite"/>
    </source>
</evidence>
<dbReference type="InterPro" id="IPR006671">
    <property type="entry name" value="Cyclin_N"/>
</dbReference>
<dbReference type="PANTHER" id="PTHR15615">
    <property type="match status" value="1"/>
</dbReference>
<dbReference type="CDD" id="cd20557">
    <property type="entry name" value="CYCLIN_ScPCL1-like"/>
    <property type="match status" value="1"/>
</dbReference>
<dbReference type="SUPFAM" id="SSF47954">
    <property type="entry name" value="Cyclin-like"/>
    <property type="match status" value="1"/>
</dbReference>
<dbReference type="GeneID" id="42002366"/>
<name>A0A507CGI9_9FUNG</name>
<sequence length="266" mass="29135">MAAMYTRDRCESTFLRKTCANGIPKSMILTVAEHASQVITCADNAVNQSNIPPLAQFISSLVERSRIPTATFMASFGYIARLRKRLPPTARGMFCTCHRIYLASLLLAGKYLSDTPIKNRTWAAYAGIFSLAEVNLMERQLLYLLDYNLQIPIEELEELAVEYLGVERDSEFAEMFDDTITIPISPAASVSSGCSSSASPASSASPMSISMMPRRMDSDCRDSACSISEAEMSEARLEVMKTTMSPFDQQVPGSSCSSSSDMSMAV</sequence>